<keyword evidence="2" id="KW-1185">Reference proteome</keyword>
<gene>
    <name evidence="1" type="ORF">RPERSI_LOCUS18088</name>
</gene>
<evidence type="ECO:0000313" key="1">
    <source>
        <dbReference type="EMBL" id="CAG8784564.1"/>
    </source>
</evidence>
<dbReference type="EMBL" id="CAJVQC010047322">
    <property type="protein sequence ID" value="CAG8784564.1"/>
    <property type="molecule type" value="Genomic_DNA"/>
</dbReference>
<name>A0ACA9RBB9_9GLOM</name>
<evidence type="ECO:0000313" key="2">
    <source>
        <dbReference type="Proteomes" id="UP000789920"/>
    </source>
</evidence>
<feature type="non-terminal residue" evidence="1">
    <location>
        <position position="1"/>
    </location>
</feature>
<dbReference type="Proteomes" id="UP000789920">
    <property type="component" value="Unassembled WGS sequence"/>
</dbReference>
<reference evidence="1" key="1">
    <citation type="submission" date="2021-06" db="EMBL/GenBank/DDBJ databases">
        <authorList>
            <person name="Kallberg Y."/>
            <person name="Tangrot J."/>
            <person name="Rosling A."/>
        </authorList>
    </citation>
    <scope>NUCLEOTIDE SEQUENCE</scope>
    <source>
        <strain evidence="1">MA461A</strain>
    </source>
</reference>
<proteinExistence type="predicted"/>
<accession>A0ACA9RBB9</accession>
<comment type="caution">
    <text evidence="1">The sequence shown here is derived from an EMBL/GenBank/DDBJ whole genome shotgun (WGS) entry which is preliminary data.</text>
</comment>
<sequence>LDTKIKNNWLVNLNELAKNEETTEHEYHTSLNEDVRKEKMMYSSYLLDSRKSKHQIDRVEEITSTKRRKDLTNVSLEDDGRSNTTNIVYSGKSMDDRSILESADSKMNQVNNNLHSSSSVPSSNVNREEAKIQNWVEWQAKDARINWLEEMNMKQISELDRIKDINMMMYSELEQAKDEKREVEAEKRIIEEKKDLYLCAFLVDSWEL</sequence>
<protein>
    <submittedName>
        <fullName evidence="1">30_t:CDS:1</fullName>
    </submittedName>
</protein>
<organism evidence="1 2">
    <name type="scientific">Racocetra persica</name>
    <dbReference type="NCBI Taxonomy" id="160502"/>
    <lineage>
        <taxon>Eukaryota</taxon>
        <taxon>Fungi</taxon>
        <taxon>Fungi incertae sedis</taxon>
        <taxon>Mucoromycota</taxon>
        <taxon>Glomeromycotina</taxon>
        <taxon>Glomeromycetes</taxon>
        <taxon>Diversisporales</taxon>
        <taxon>Gigasporaceae</taxon>
        <taxon>Racocetra</taxon>
    </lineage>
</organism>